<evidence type="ECO:0000313" key="3">
    <source>
        <dbReference type="EMBL" id="PHJ28266.1"/>
    </source>
</evidence>
<dbReference type="RefSeq" id="WP_002513121.1">
    <property type="nucleotide sequence ID" value="NZ_CABIZT010000002.1"/>
</dbReference>
<keyword evidence="2" id="KW-0812">Transmembrane</keyword>
<evidence type="ECO:0008006" key="5">
    <source>
        <dbReference type="Google" id="ProtNLM"/>
    </source>
</evidence>
<feature type="transmembrane region" description="Helical" evidence="2">
    <location>
        <begin position="12"/>
        <end position="37"/>
    </location>
</feature>
<evidence type="ECO:0000256" key="1">
    <source>
        <dbReference type="SAM" id="MobiDB-lite"/>
    </source>
</evidence>
<reference evidence="3 4" key="1">
    <citation type="submission" date="2017-02" db="EMBL/GenBank/DDBJ databases">
        <title>Prevalence of linear plasmids in Propionibacterium acnes isolates obtained from cancerous prostatic tissue.</title>
        <authorList>
            <person name="Davidsson S."/>
            <person name="Bruggemann H."/>
        </authorList>
    </citation>
    <scope>NUCLEOTIDE SEQUENCE [LARGE SCALE GENOMIC DNA]</scope>
    <source>
        <strain evidence="3 4">09-9</strain>
    </source>
</reference>
<keyword evidence="2" id="KW-0472">Membrane</keyword>
<feature type="region of interest" description="Disordered" evidence="1">
    <location>
        <begin position="201"/>
        <end position="238"/>
    </location>
</feature>
<sequence>MRGRANRTRLAIVGIIGLLVVAWFMLVRFNVASSWGWRQPKPDAPIIDVPKVWRTDYASWALLIIGVLAAVIGLIWLLRQFSSSNRARTYGISHETDHGSTVLSTDALGRAIEEQIEEFPGVSSASVKFFGARVAPEMMVQIDIDDRTDVRKLVDRLESEVARDVETTLDTKLVRFGTKLRTGAHVAGMGVSHVGVTEVPNVDDSEDSLPASLMPKPTFLKEKSDRAKPRTREGKMLA</sequence>
<evidence type="ECO:0000313" key="4">
    <source>
        <dbReference type="Proteomes" id="UP000223982"/>
    </source>
</evidence>
<comment type="caution">
    <text evidence="3">The sequence shown here is derived from an EMBL/GenBank/DDBJ whole genome shotgun (WGS) entry which is preliminary data.</text>
</comment>
<name>A0AA44ZFJ8_CUTAC</name>
<dbReference type="EMBL" id="LKVB01000002">
    <property type="protein sequence ID" value="PHJ28266.1"/>
    <property type="molecule type" value="Genomic_DNA"/>
</dbReference>
<feature type="compositionally biased region" description="Basic and acidic residues" evidence="1">
    <location>
        <begin position="219"/>
        <end position="238"/>
    </location>
</feature>
<dbReference type="Proteomes" id="UP000223982">
    <property type="component" value="Unassembled WGS sequence"/>
</dbReference>
<proteinExistence type="predicted"/>
<dbReference type="NCBIfam" id="NF033218">
    <property type="entry name" value="anchor_AmaP"/>
    <property type="match status" value="1"/>
</dbReference>
<feature type="transmembrane region" description="Helical" evidence="2">
    <location>
        <begin position="57"/>
        <end position="78"/>
    </location>
</feature>
<accession>A0AA44ZFJ8</accession>
<dbReference type="KEGG" id="cacn:RN83_02435"/>
<evidence type="ECO:0000256" key="2">
    <source>
        <dbReference type="SAM" id="Phobius"/>
    </source>
</evidence>
<dbReference type="GeneID" id="92879787"/>
<dbReference type="AlphaFoldDB" id="A0AA44ZFJ8"/>
<protein>
    <recommendedName>
        <fullName evidence="5">Alkaline shock response membrane anchor protein AmaP</fullName>
    </recommendedName>
</protein>
<gene>
    <name evidence="3" type="ORF">APS60_02065</name>
</gene>
<keyword evidence="2" id="KW-1133">Transmembrane helix</keyword>
<organism evidence="3 4">
    <name type="scientific">Cutibacterium acnes</name>
    <name type="common">Propionibacterium acnes</name>
    <dbReference type="NCBI Taxonomy" id="1747"/>
    <lineage>
        <taxon>Bacteria</taxon>
        <taxon>Bacillati</taxon>
        <taxon>Actinomycetota</taxon>
        <taxon>Actinomycetes</taxon>
        <taxon>Propionibacteriales</taxon>
        <taxon>Propionibacteriaceae</taxon>
        <taxon>Cutibacterium</taxon>
    </lineage>
</organism>